<organism evidence="2 3">
    <name type="scientific">Campylobacter peloridis</name>
    <dbReference type="NCBI Taxonomy" id="488546"/>
    <lineage>
        <taxon>Bacteria</taxon>
        <taxon>Pseudomonadati</taxon>
        <taxon>Campylobacterota</taxon>
        <taxon>Epsilonproteobacteria</taxon>
        <taxon>Campylobacterales</taxon>
        <taxon>Campylobacteraceae</taxon>
        <taxon>Campylobacter</taxon>
    </lineage>
</organism>
<feature type="signal peptide" evidence="1">
    <location>
        <begin position="1"/>
        <end position="20"/>
    </location>
</feature>
<sequence length="228" mass="26778">MMYKKILTFSSLALFLCACYDNKTSFEYTPKDRSELVALLQDENISLDKINTSNIKDMSFLFAKFTKENCQMQFKDHDVENCKYNAQERINFNGIEKWNMANVENASYMFAGLVDFDKNITNWNVSKLKNAKGMFYFTSEFNQNLNNWDVSNVTNMQEMFKGAGKFNQNLNNWDVSNVTNMQEMFAFAGDFNQDLNSWKVLQDANTTDMFKYTPLEDHLPKWYKTQNL</sequence>
<name>A0A5C7DN75_9BACT</name>
<dbReference type="InterPro" id="IPR005046">
    <property type="entry name" value="DUF285"/>
</dbReference>
<proteinExistence type="predicted"/>
<dbReference type="InterPro" id="IPR011889">
    <property type="entry name" value="Liste_lipo_26"/>
</dbReference>
<dbReference type="Proteomes" id="UP000321310">
    <property type="component" value="Unassembled WGS sequence"/>
</dbReference>
<keyword evidence="1" id="KW-0732">Signal</keyword>
<dbReference type="EMBL" id="VOWB01000093">
    <property type="protein sequence ID" value="TXE78166.1"/>
    <property type="molecule type" value="Genomic_DNA"/>
</dbReference>
<reference evidence="2 3" key="1">
    <citation type="submission" date="2019-07" db="EMBL/GenBank/DDBJ databases">
        <title>Rapid identification of Enteric Bacteria from Whole Genome Sequences (WGS) using Average Nucleotide Identity (ANI).</title>
        <authorList>
            <person name="Lane C."/>
        </authorList>
    </citation>
    <scope>NUCLEOTIDE SEQUENCE [LARGE SCALE GENOMIC DNA]</scope>
    <source>
        <strain evidence="2 3">2016D-0250</strain>
    </source>
</reference>
<evidence type="ECO:0000256" key="1">
    <source>
        <dbReference type="SAM" id="SignalP"/>
    </source>
</evidence>
<evidence type="ECO:0000313" key="3">
    <source>
        <dbReference type="Proteomes" id="UP000321310"/>
    </source>
</evidence>
<dbReference type="PROSITE" id="PS51257">
    <property type="entry name" value="PROKAR_LIPOPROTEIN"/>
    <property type="match status" value="1"/>
</dbReference>
<dbReference type="AlphaFoldDB" id="A0A5C7DN75"/>
<gene>
    <name evidence="2" type="ORF">FPD46_08815</name>
</gene>
<evidence type="ECO:0000313" key="2">
    <source>
        <dbReference type="EMBL" id="TXE78166.1"/>
    </source>
</evidence>
<dbReference type="Pfam" id="PF03382">
    <property type="entry name" value="DUF285"/>
    <property type="match status" value="1"/>
</dbReference>
<feature type="chain" id="PRO_5022755514" evidence="1">
    <location>
        <begin position="21"/>
        <end position="228"/>
    </location>
</feature>
<comment type="caution">
    <text evidence="2">The sequence shown here is derived from an EMBL/GenBank/DDBJ whole genome shotgun (WGS) entry which is preliminary data.</text>
</comment>
<accession>A0A5C7DN75</accession>
<protein>
    <submittedName>
        <fullName evidence="2">BspA family leucine-rich repeat surface protein</fullName>
    </submittedName>
</protein>
<dbReference type="NCBIfam" id="TIGR02167">
    <property type="entry name" value="Liste_lipo_26"/>
    <property type="match status" value="2"/>
</dbReference>